<keyword evidence="1" id="KW-1133">Transmembrane helix</keyword>
<name>A0A9D2BLZ1_9FIRM</name>
<feature type="transmembrane region" description="Helical" evidence="1">
    <location>
        <begin position="6"/>
        <end position="22"/>
    </location>
</feature>
<proteinExistence type="predicted"/>
<dbReference type="AlphaFoldDB" id="A0A9D2BLZ1"/>
<dbReference type="Proteomes" id="UP000886724">
    <property type="component" value="Unassembled WGS sequence"/>
</dbReference>
<dbReference type="InterPro" id="IPR010540">
    <property type="entry name" value="CmpB_TMEM229"/>
</dbReference>
<reference evidence="2" key="2">
    <citation type="submission" date="2021-04" db="EMBL/GenBank/DDBJ databases">
        <authorList>
            <person name="Gilroy R."/>
        </authorList>
    </citation>
    <scope>NUCLEOTIDE SEQUENCE</scope>
    <source>
        <strain evidence="2">ChiGjej1B1-14440</strain>
    </source>
</reference>
<feature type="transmembrane region" description="Helical" evidence="1">
    <location>
        <begin position="34"/>
        <end position="54"/>
    </location>
</feature>
<reference evidence="2" key="1">
    <citation type="journal article" date="2021" name="PeerJ">
        <title>Extensive microbial diversity within the chicken gut microbiome revealed by metagenomics and culture.</title>
        <authorList>
            <person name="Gilroy R."/>
            <person name="Ravi A."/>
            <person name="Getino M."/>
            <person name="Pursley I."/>
            <person name="Horton D.L."/>
            <person name="Alikhan N.F."/>
            <person name="Baker D."/>
            <person name="Gharbi K."/>
            <person name="Hall N."/>
            <person name="Watson M."/>
            <person name="Adriaenssens E.M."/>
            <person name="Foster-Nyarko E."/>
            <person name="Jarju S."/>
            <person name="Secka A."/>
            <person name="Antonio M."/>
            <person name="Oren A."/>
            <person name="Chaudhuri R.R."/>
            <person name="La Ragione R."/>
            <person name="Hildebrand F."/>
            <person name="Pallen M.J."/>
        </authorList>
    </citation>
    <scope>NUCLEOTIDE SEQUENCE</scope>
    <source>
        <strain evidence="2">ChiGjej1B1-14440</strain>
    </source>
</reference>
<comment type="caution">
    <text evidence="2">The sequence shown here is derived from an EMBL/GenBank/DDBJ whole genome shotgun (WGS) entry which is preliminary data.</text>
</comment>
<evidence type="ECO:0000313" key="3">
    <source>
        <dbReference type="Proteomes" id="UP000886724"/>
    </source>
</evidence>
<evidence type="ECO:0000313" key="2">
    <source>
        <dbReference type="EMBL" id="HIX80352.1"/>
    </source>
</evidence>
<protein>
    <submittedName>
        <fullName evidence="2">ABC transporter permease</fullName>
    </submittedName>
</protein>
<sequence>MVKFAIYTFLGFIIESAYISILEKRIHFSGLLKGPFIPIYGFGALLILRAVPYHTNNFEIFFYSLVCCTALEYVTHYFLAHDLNIEIWNYQKYSDNYCSRICLFYSLMWGILGIILVNFIDPFINQLLAASNYYLVNVIALIYILVIIYQFYNLRFQFKTKNKYGN</sequence>
<feature type="transmembrane region" description="Helical" evidence="1">
    <location>
        <begin position="60"/>
        <end position="80"/>
    </location>
</feature>
<dbReference type="Pfam" id="PF06541">
    <property type="entry name" value="ABC_trans_CmpB"/>
    <property type="match status" value="1"/>
</dbReference>
<keyword evidence="1" id="KW-0472">Membrane</keyword>
<accession>A0A9D2BLZ1</accession>
<feature type="transmembrane region" description="Helical" evidence="1">
    <location>
        <begin position="132"/>
        <end position="152"/>
    </location>
</feature>
<evidence type="ECO:0000256" key="1">
    <source>
        <dbReference type="SAM" id="Phobius"/>
    </source>
</evidence>
<organism evidence="2 3">
    <name type="scientific">Candidatus Erysipelatoclostridium merdavium</name>
    <dbReference type="NCBI Taxonomy" id="2838566"/>
    <lineage>
        <taxon>Bacteria</taxon>
        <taxon>Bacillati</taxon>
        <taxon>Bacillota</taxon>
        <taxon>Erysipelotrichia</taxon>
        <taxon>Erysipelotrichales</taxon>
        <taxon>Erysipelotrichales incertae sedis</taxon>
    </lineage>
</organism>
<gene>
    <name evidence="2" type="ORF">H9980_00020</name>
</gene>
<feature type="transmembrane region" description="Helical" evidence="1">
    <location>
        <begin position="101"/>
        <end position="120"/>
    </location>
</feature>
<dbReference type="EMBL" id="DXET01000001">
    <property type="protein sequence ID" value="HIX80352.1"/>
    <property type="molecule type" value="Genomic_DNA"/>
</dbReference>
<keyword evidence="1" id="KW-0812">Transmembrane</keyword>